<dbReference type="InterPro" id="IPR014710">
    <property type="entry name" value="RmlC-like_jellyroll"/>
</dbReference>
<gene>
    <name evidence="2" type="ORF">UFOPK2399_00483</name>
</gene>
<protein>
    <submittedName>
        <fullName evidence="2">Unannotated protein</fullName>
    </submittedName>
</protein>
<reference evidence="2" key="1">
    <citation type="submission" date="2020-05" db="EMBL/GenBank/DDBJ databases">
        <authorList>
            <person name="Chiriac C."/>
            <person name="Salcher M."/>
            <person name="Ghai R."/>
            <person name="Kavagutti S V."/>
        </authorList>
    </citation>
    <scope>NUCLEOTIDE SEQUENCE</scope>
</reference>
<dbReference type="Gene3D" id="2.60.120.10">
    <property type="entry name" value="Jelly Rolls"/>
    <property type="match status" value="1"/>
</dbReference>
<feature type="domain" description="Cupin type-2" evidence="1">
    <location>
        <begin position="43"/>
        <end position="112"/>
    </location>
</feature>
<dbReference type="AlphaFoldDB" id="A0A6J6NMF5"/>
<organism evidence="2">
    <name type="scientific">freshwater metagenome</name>
    <dbReference type="NCBI Taxonomy" id="449393"/>
    <lineage>
        <taxon>unclassified sequences</taxon>
        <taxon>metagenomes</taxon>
        <taxon>ecological metagenomes</taxon>
    </lineage>
</organism>
<dbReference type="EMBL" id="CAEZXP010000001">
    <property type="protein sequence ID" value="CAB4687810.1"/>
    <property type="molecule type" value="Genomic_DNA"/>
</dbReference>
<evidence type="ECO:0000259" key="1">
    <source>
        <dbReference type="Pfam" id="PF07883"/>
    </source>
</evidence>
<proteinExistence type="predicted"/>
<dbReference type="InterPro" id="IPR013096">
    <property type="entry name" value="Cupin_2"/>
</dbReference>
<dbReference type="Pfam" id="PF07883">
    <property type="entry name" value="Cupin_2"/>
    <property type="match status" value="1"/>
</dbReference>
<dbReference type="InterPro" id="IPR011051">
    <property type="entry name" value="RmlC_Cupin_sf"/>
</dbReference>
<name>A0A6J6NMF5_9ZZZZ</name>
<evidence type="ECO:0000313" key="2">
    <source>
        <dbReference type="EMBL" id="CAB4687810.1"/>
    </source>
</evidence>
<sequence>MSESVNVFALVGEADPTDPPGFRARMARFGPSIGAEQLGASVYLLDPGEAICPYHYEFPDEEWLVVLEGNPTVRDPDGEHVLEPGDLVVFREGPEGAHRVSNGADRPGPARVMMLSTKSATAVCVYPDSDKVGVWPLGKLFKLGDAVDYFDGEV</sequence>
<accession>A0A6J6NMF5</accession>
<dbReference type="SUPFAM" id="SSF51182">
    <property type="entry name" value="RmlC-like cupins"/>
    <property type="match status" value="1"/>
</dbReference>